<accession>A0A7G9R985</accession>
<dbReference type="AlphaFoldDB" id="A0A7G9R985"/>
<evidence type="ECO:0000313" key="2">
    <source>
        <dbReference type="EMBL" id="QNN52160.1"/>
    </source>
</evidence>
<feature type="region of interest" description="Disordered" evidence="1">
    <location>
        <begin position="281"/>
        <end position="310"/>
    </location>
</feature>
<reference evidence="2 3" key="1">
    <citation type="submission" date="2020-08" db="EMBL/GenBank/DDBJ databases">
        <title>Genome sequence of Nocardioides mesophilus KACC 16243T.</title>
        <authorList>
            <person name="Hyun D.-W."/>
            <person name="Bae J.-W."/>
        </authorList>
    </citation>
    <scope>NUCLEOTIDE SEQUENCE [LARGE SCALE GENOMIC DNA]</scope>
    <source>
        <strain evidence="2 3">KACC 16243</strain>
    </source>
</reference>
<evidence type="ECO:0000256" key="1">
    <source>
        <dbReference type="SAM" id="MobiDB-lite"/>
    </source>
</evidence>
<sequence length="310" mass="33068">MTSTSGARAAGPRPVPETASGLRIAPQRRTPCLARLDRSRVWRPTRAVRVGQRVVGVRTTGDESADSVVEGLLRPRRVPTLDGVVPAHFSVELAVADRTAAPRRGLHLVYRDHEVVARRREPERLLADLLDLLDSAGHPDTVGLLAVRATAVVRGSTAVLLPEVWHGRLLLHQERLLAEGLDLRTARSHLLDVDALELVDRSRPTRAVRLGSWVLRTAEDAERIRPALAVQAGFGSVVNADTLGAGSALRMLAAVLTEVPAGAVGAVPDSALVDRVRGLAHHPGRAAGGRPPRGVAVGEPRAQTQMTPAT</sequence>
<gene>
    <name evidence="2" type="ORF">H9L09_16910</name>
</gene>
<dbReference type="Proteomes" id="UP000515947">
    <property type="component" value="Chromosome"/>
</dbReference>
<protein>
    <submittedName>
        <fullName evidence="2">Uncharacterized protein</fullName>
    </submittedName>
</protein>
<organism evidence="2 3">
    <name type="scientific">Nocardioides mesophilus</name>
    <dbReference type="NCBI Taxonomy" id="433659"/>
    <lineage>
        <taxon>Bacteria</taxon>
        <taxon>Bacillati</taxon>
        <taxon>Actinomycetota</taxon>
        <taxon>Actinomycetes</taxon>
        <taxon>Propionibacteriales</taxon>
        <taxon>Nocardioidaceae</taxon>
        <taxon>Nocardioides</taxon>
    </lineage>
</organism>
<evidence type="ECO:0000313" key="3">
    <source>
        <dbReference type="Proteomes" id="UP000515947"/>
    </source>
</evidence>
<proteinExistence type="predicted"/>
<feature type="compositionally biased region" description="Low complexity" evidence="1">
    <location>
        <begin position="288"/>
        <end position="301"/>
    </location>
</feature>
<keyword evidence="3" id="KW-1185">Reference proteome</keyword>
<feature type="region of interest" description="Disordered" evidence="1">
    <location>
        <begin position="1"/>
        <end position="23"/>
    </location>
</feature>
<dbReference type="EMBL" id="CP060713">
    <property type="protein sequence ID" value="QNN52160.1"/>
    <property type="molecule type" value="Genomic_DNA"/>
</dbReference>
<dbReference type="KEGG" id="nmes:H9L09_16910"/>
<name>A0A7G9R985_9ACTN</name>
<dbReference type="RefSeq" id="WP_187578002.1">
    <property type="nucleotide sequence ID" value="NZ_CP060713.1"/>
</dbReference>